<keyword evidence="3 5" id="KW-1133">Transmembrane helix</keyword>
<proteinExistence type="predicted"/>
<dbReference type="EMBL" id="QXQA01000002">
    <property type="protein sequence ID" value="RIX59477.1"/>
    <property type="molecule type" value="Genomic_DNA"/>
</dbReference>
<evidence type="ECO:0000256" key="1">
    <source>
        <dbReference type="ARBA" id="ARBA00004141"/>
    </source>
</evidence>
<evidence type="ECO:0000259" key="6">
    <source>
        <dbReference type="Pfam" id="PF12698"/>
    </source>
</evidence>
<evidence type="ECO:0000313" key="7">
    <source>
        <dbReference type="EMBL" id="RIX59477.1"/>
    </source>
</evidence>
<dbReference type="PANTHER" id="PTHR43077">
    <property type="entry name" value="TRANSPORT PERMEASE YVFS-RELATED"/>
    <property type="match status" value="1"/>
</dbReference>
<dbReference type="GO" id="GO:0140359">
    <property type="term" value="F:ABC-type transporter activity"/>
    <property type="evidence" value="ECO:0007669"/>
    <property type="project" value="InterPro"/>
</dbReference>
<evidence type="ECO:0000256" key="3">
    <source>
        <dbReference type="ARBA" id="ARBA00022989"/>
    </source>
</evidence>
<evidence type="ECO:0000256" key="4">
    <source>
        <dbReference type="ARBA" id="ARBA00023136"/>
    </source>
</evidence>
<sequence>MMRGFKAQFTAECIRIARSPFFMLFSVLMPLAFYSLFTMLNGADAKIGDVSWGGYSLMSMTAFSLIGTAAGQFGIRLSHERKDGLTRLLRLTPLSTGAWVLAKLVSHLLIHAAIIAVMFVFSALVFGTEMPAGTWVMCGLWLLIGSVPFLALGILIGTIKSTDIATAVSNVVYMGISVAGGLWMPLSSFPGWMQKAGEWLPSHAYADGAWSLLEGQPAIAGNLLLLLSYGIGFLMLSAWILNGREAG</sequence>
<feature type="transmembrane region" description="Helical" evidence="5">
    <location>
        <begin position="21"/>
        <end position="40"/>
    </location>
</feature>
<feature type="transmembrane region" description="Helical" evidence="5">
    <location>
        <begin position="132"/>
        <end position="157"/>
    </location>
</feature>
<feature type="transmembrane region" description="Helical" evidence="5">
    <location>
        <begin position="164"/>
        <end position="184"/>
    </location>
</feature>
<keyword evidence="2 5" id="KW-0812">Transmembrane</keyword>
<evidence type="ECO:0000256" key="2">
    <source>
        <dbReference type="ARBA" id="ARBA00022692"/>
    </source>
</evidence>
<dbReference type="InterPro" id="IPR051328">
    <property type="entry name" value="T7SS_ABC-Transporter"/>
</dbReference>
<feature type="transmembrane region" description="Helical" evidence="5">
    <location>
        <begin position="219"/>
        <end position="241"/>
    </location>
</feature>
<dbReference type="OrthoDB" id="63188at2"/>
<dbReference type="Pfam" id="PF12698">
    <property type="entry name" value="ABC2_membrane_3"/>
    <property type="match status" value="1"/>
</dbReference>
<accession>A0A3A1VFY9</accession>
<dbReference type="InterPro" id="IPR000412">
    <property type="entry name" value="ABC_2_transport"/>
</dbReference>
<gene>
    <name evidence="7" type="ORF">D3P08_04845</name>
</gene>
<dbReference type="PIRSF" id="PIRSF006648">
    <property type="entry name" value="DrrB"/>
    <property type="match status" value="1"/>
</dbReference>
<evidence type="ECO:0000313" key="8">
    <source>
        <dbReference type="Proteomes" id="UP000266482"/>
    </source>
</evidence>
<keyword evidence="4 5" id="KW-0472">Membrane</keyword>
<feature type="domain" description="ABC-2 type transporter transmembrane" evidence="6">
    <location>
        <begin position="55"/>
        <end position="239"/>
    </location>
</feature>
<dbReference type="AlphaFoldDB" id="A0A3A1VFY9"/>
<reference evidence="7 8" key="1">
    <citation type="submission" date="2018-09" db="EMBL/GenBank/DDBJ databases">
        <title>Paenibacillus aracenensis nov. sp. isolated from a cave in southern Spain.</title>
        <authorList>
            <person name="Jurado V."/>
            <person name="Gutierrez-Patricio S."/>
            <person name="Gonzalez-Pimentel J.L."/>
            <person name="Miller A.Z."/>
            <person name="Laiz L."/>
            <person name="Saiz-Jimenez C."/>
        </authorList>
    </citation>
    <scope>NUCLEOTIDE SEQUENCE [LARGE SCALE GENOMIC DNA]</scope>
    <source>
        <strain evidence="7 8">DSM 22867</strain>
    </source>
</reference>
<comment type="caution">
    <text evidence="7">The sequence shown here is derived from an EMBL/GenBank/DDBJ whole genome shotgun (WGS) entry which is preliminary data.</text>
</comment>
<name>A0A3A1VFY9_9BACL</name>
<feature type="transmembrane region" description="Helical" evidence="5">
    <location>
        <begin position="96"/>
        <end position="126"/>
    </location>
</feature>
<feature type="transmembrane region" description="Helical" evidence="5">
    <location>
        <begin position="52"/>
        <end position="75"/>
    </location>
</feature>
<organism evidence="7 8">
    <name type="scientific">Paenibacillus nanensis</name>
    <dbReference type="NCBI Taxonomy" id="393251"/>
    <lineage>
        <taxon>Bacteria</taxon>
        <taxon>Bacillati</taxon>
        <taxon>Bacillota</taxon>
        <taxon>Bacilli</taxon>
        <taxon>Bacillales</taxon>
        <taxon>Paenibacillaceae</taxon>
        <taxon>Paenibacillus</taxon>
    </lineage>
</organism>
<keyword evidence="8" id="KW-1185">Reference proteome</keyword>
<dbReference type="GO" id="GO:0043190">
    <property type="term" value="C:ATP-binding cassette (ABC) transporter complex"/>
    <property type="evidence" value="ECO:0007669"/>
    <property type="project" value="InterPro"/>
</dbReference>
<protein>
    <submittedName>
        <fullName evidence="7">ABC transporter permease</fullName>
    </submittedName>
</protein>
<evidence type="ECO:0000256" key="5">
    <source>
        <dbReference type="SAM" id="Phobius"/>
    </source>
</evidence>
<dbReference type="Proteomes" id="UP000266482">
    <property type="component" value="Unassembled WGS sequence"/>
</dbReference>
<dbReference type="InterPro" id="IPR013525">
    <property type="entry name" value="ABC2_TM"/>
</dbReference>
<comment type="subcellular location">
    <subcellularLocation>
        <location evidence="1">Membrane</location>
        <topology evidence="1">Multi-pass membrane protein</topology>
    </subcellularLocation>
</comment>
<dbReference type="PANTHER" id="PTHR43077:SF11">
    <property type="entry name" value="TRANSPORT PERMEASE YVFS-RELATED"/>
    <property type="match status" value="1"/>
</dbReference>